<dbReference type="Gene3D" id="1.10.630.10">
    <property type="entry name" value="Cytochrome P450"/>
    <property type="match status" value="1"/>
</dbReference>
<organism evidence="9 10">
    <name type="scientific">Hyphomonas atlantica</name>
    <dbReference type="NCBI Taxonomy" id="1280948"/>
    <lineage>
        <taxon>Bacteria</taxon>
        <taxon>Pseudomonadati</taxon>
        <taxon>Pseudomonadota</taxon>
        <taxon>Alphaproteobacteria</taxon>
        <taxon>Hyphomonadales</taxon>
        <taxon>Hyphomonadaceae</taxon>
        <taxon>Hyphomonas</taxon>
    </lineage>
</organism>
<dbReference type="GO" id="GO:0005506">
    <property type="term" value="F:iron ion binding"/>
    <property type="evidence" value="ECO:0007669"/>
    <property type="project" value="InterPro"/>
</dbReference>
<dbReference type="PROSITE" id="PS00086">
    <property type="entry name" value="CYTOCHROME_P450"/>
    <property type="match status" value="1"/>
</dbReference>
<evidence type="ECO:0000256" key="7">
    <source>
        <dbReference type="ARBA" id="ARBA00043906"/>
    </source>
</evidence>
<dbReference type="eggNOG" id="COG2124">
    <property type="taxonomic scope" value="Bacteria"/>
</dbReference>
<evidence type="ECO:0008006" key="11">
    <source>
        <dbReference type="Google" id="ProtNLM"/>
    </source>
</evidence>
<evidence type="ECO:0000256" key="4">
    <source>
        <dbReference type="ARBA" id="ARBA00023002"/>
    </source>
</evidence>
<dbReference type="GO" id="GO:0004497">
    <property type="term" value="F:monooxygenase activity"/>
    <property type="evidence" value="ECO:0007669"/>
    <property type="project" value="UniProtKB-KW"/>
</dbReference>
<keyword evidence="3 8" id="KW-0479">Metal-binding</keyword>
<dbReference type="InterPro" id="IPR036396">
    <property type="entry name" value="Cyt_P450_sf"/>
</dbReference>
<name>A0A059E1C1_9PROT</name>
<dbReference type="EMBL" id="AWFH01000014">
    <property type="protein sequence ID" value="KCZ61418.1"/>
    <property type="molecule type" value="Genomic_DNA"/>
</dbReference>
<evidence type="ECO:0000313" key="9">
    <source>
        <dbReference type="EMBL" id="KCZ61418.1"/>
    </source>
</evidence>
<dbReference type="PRINTS" id="PR00359">
    <property type="entry name" value="BP450"/>
</dbReference>
<evidence type="ECO:0000256" key="1">
    <source>
        <dbReference type="ARBA" id="ARBA00010617"/>
    </source>
</evidence>
<accession>A0A059E1C1</accession>
<dbReference type="GO" id="GO:0020037">
    <property type="term" value="F:heme binding"/>
    <property type="evidence" value="ECO:0007669"/>
    <property type="project" value="InterPro"/>
</dbReference>
<dbReference type="InterPro" id="IPR017972">
    <property type="entry name" value="Cyt_P450_CS"/>
</dbReference>
<dbReference type="PATRIC" id="fig|1280948.3.peg.1876"/>
<reference evidence="9 10" key="1">
    <citation type="journal article" date="2014" name="Antonie Van Leeuwenhoek">
        <title>Hyphomonas beringensis sp. nov. and Hyphomonas chukchiensis sp. nov., isolated from surface seawater of the Bering Sea and Chukchi Sea.</title>
        <authorList>
            <person name="Li C."/>
            <person name="Lai Q."/>
            <person name="Li G."/>
            <person name="Dong C."/>
            <person name="Wang J."/>
            <person name="Liao Y."/>
            <person name="Shao Z."/>
        </authorList>
    </citation>
    <scope>NUCLEOTIDE SEQUENCE [LARGE SCALE GENOMIC DNA]</scope>
    <source>
        <strain evidence="9 10">22II1-22F38</strain>
    </source>
</reference>
<dbReference type="STRING" id="1280948.HY36_16735"/>
<comment type="similarity">
    <text evidence="1 8">Belongs to the cytochrome P450 family.</text>
</comment>
<dbReference type="FunFam" id="1.10.630.10:FF:000018">
    <property type="entry name" value="Cytochrome P450 monooxygenase"/>
    <property type="match status" value="1"/>
</dbReference>
<comment type="caution">
    <text evidence="9">The sequence shown here is derived from an EMBL/GenBank/DDBJ whole genome shotgun (WGS) entry which is preliminary data.</text>
</comment>
<dbReference type="GO" id="GO:0016705">
    <property type="term" value="F:oxidoreductase activity, acting on paired donors, with incorporation or reduction of molecular oxygen"/>
    <property type="evidence" value="ECO:0007669"/>
    <property type="project" value="InterPro"/>
</dbReference>
<keyword evidence="5 8" id="KW-0408">Iron</keyword>
<dbReference type="PANTHER" id="PTHR46696:SF1">
    <property type="entry name" value="CYTOCHROME P450 YJIB-RELATED"/>
    <property type="match status" value="1"/>
</dbReference>
<keyword evidence="10" id="KW-1185">Reference proteome</keyword>
<evidence type="ECO:0000256" key="8">
    <source>
        <dbReference type="RuleBase" id="RU000461"/>
    </source>
</evidence>
<keyword evidence="6 8" id="KW-0503">Monooxygenase</keyword>
<keyword evidence="2 8" id="KW-0349">Heme</keyword>
<evidence type="ECO:0000256" key="2">
    <source>
        <dbReference type="ARBA" id="ARBA00022617"/>
    </source>
</evidence>
<proteinExistence type="inferred from homology"/>
<dbReference type="GeneID" id="92500316"/>
<dbReference type="Pfam" id="PF00067">
    <property type="entry name" value="p450"/>
    <property type="match status" value="2"/>
</dbReference>
<evidence type="ECO:0000256" key="3">
    <source>
        <dbReference type="ARBA" id="ARBA00022723"/>
    </source>
</evidence>
<keyword evidence="4 8" id="KW-0560">Oxidoreductase</keyword>
<dbReference type="Proteomes" id="UP000024547">
    <property type="component" value="Unassembled WGS sequence"/>
</dbReference>
<dbReference type="AlphaFoldDB" id="A0A059E1C1"/>
<sequence>MSLPLNSQAYLRAPQDFLVPAQGESLFITQKLPFLGRCTLVLGHAECQEFLKDSDRFAVDARNAGADSPFGMKFLPKSLKRLSNNLLSLDDPDHRRLRRLVDQPFRRVSIDELKPRIREACDGLVHDMVKSGEPDLVEGLCRQLPLIVIYDLLGFSGALRERLDSLLQGLTATANIFNVLRGLTLLGPVQRMLEDEFERVRREPGPGLVTELVHAEADGERMSDDELVAMVFVLFIAGHETTKHLISTGLYTLLTTPGAADAYRAMDEDGRGIAVDELVRYCAPVQMTKPRYAREDTEFHGLHLKQGDRLVGMLAAANLDPRVFEDPVSLDLTRRPNRHMGWGGGPHICLGLHLARAEAQAAFDCLLDGWPGLTLGVDPDRLKWIPRSGLRGLKQLPVIFG</sequence>
<dbReference type="InterPro" id="IPR002397">
    <property type="entry name" value="Cyt_P450_B"/>
</dbReference>
<evidence type="ECO:0000313" key="10">
    <source>
        <dbReference type="Proteomes" id="UP000024547"/>
    </source>
</evidence>
<dbReference type="SUPFAM" id="SSF48264">
    <property type="entry name" value="Cytochrome P450"/>
    <property type="match status" value="1"/>
</dbReference>
<gene>
    <name evidence="9" type="ORF">HY36_16735</name>
</gene>
<protein>
    <recommendedName>
        <fullName evidence="11">Cytochrome P450</fullName>
    </recommendedName>
</protein>
<evidence type="ECO:0000256" key="5">
    <source>
        <dbReference type="ARBA" id="ARBA00023004"/>
    </source>
</evidence>
<comment type="function">
    <text evidence="7">Cytochromes P450 are a group of heme-thiolate monooxygenases. They oxidize a variety of structurally unrelated compounds, including steroids, fatty acids, and xenobiotics.</text>
</comment>
<dbReference type="InterPro" id="IPR001128">
    <property type="entry name" value="Cyt_P450"/>
</dbReference>
<evidence type="ECO:0000256" key="6">
    <source>
        <dbReference type="ARBA" id="ARBA00023033"/>
    </source>
</evidence>
<dbReference type="PANTHER" id="PTHR46696">
    <property type="entry name" value="P450, PUTATIVE (EUROFUNG)-RELATED"/>
    <property type="match status" value="1"/>
</dbReference>
<dbReference type="RefSeq" id="WP_051602666.1">
    <property type="nucleotide sequence ID" value="NZ_AWFH01000014.1"/>
</dbReference>